<dbReference type="GO" id="GO:0016020">
    <property type="term" value="C:membrane"/>
    <property type="evidence" value="ECO:0007669"/>
    <property type="project" value="InterPro"/>
</dbReference>
<dbReference type="AlphaFoldDB" id="X0TKT0"/>
<dbReference type="PROSITE" id="PS00641">
    <property type="entry name" value="COMPLEX1_75K_1"/>
    <property type="match status" value="1"/>
</dbReference>
<dbReference type="InterPro" id="IPR036010">
    <property type="entry name" value="2Fe-2S_ferredoxin-like_sf"/>
</dbReference>
<dbReference type="CDD" id="cd00207">
    <property type="entry name" value="fer2"/>
    <property type="match status" value="1"/>
</dbReference>
<gene>
    <name evidence="2" type="ORF">S01H1_13542</name>
</gene>
<organism evidence="2">
    <name type="scientific">marine sediment metagenome</name>
    <dbReference type="NCBI Taxonomy" id="412755"/>
    <lineage>
        <taxon>unclassified sequences</taxon>
        <taxon>metagenomes</taxon>
        <taxon>ecological metagenomes</taxon>
    </lineage>
</organism>
<dbReference type="GO" id="GO:0042773">
    <property type="term" value="P:ATP synthesis coupled electron transport"/>
    <property type="evidence" value="ECO:0007669"/>
    <property type="project" value="InterPro"/>
</dbReference>
<feature type="non-terminal residue" evidence="2">
    <location>
        <position position="133"/>
    </location>
</feature>
<comment type="caution">
    <text evidence="2">The sequence shown here is derived from an EMBL/GenBank/DDBJ whole genome shotgun (WGS) entry which is preliminary data.</text>
</comment>
<reference evidence="2" key="1">
    <citation type="journal article" date="2014" name="Front. Microbiol.">
        <title>High frequency of phylogenetically diverse reductive dehalogenase-homologous genes in deep subseafloor sedimentary metagenomes.</title>
        <authorList>
            <person name="Kawai M."/>
            <person name="Futagami T."/>
            <person name="Toyoda A."/>
            <person name="Takaki Y."/>
            <person name="Nishi S."/>
            <person name="Hori S."/>
            <person name="Arai W."/>
            <person name="Tsubouchi T."/>
            <person name="Morono Y."/>
            <person name="Uchiyama I."/>
            <person name="Ito T."/>
            <person name="Fujiyama A."/>
            <person name="Inagaki F."/>
            <person name="Takami H."/>
        </authorList>
    </citation>
    <scope>NUCLEOTIDE SEQUENCE</scope>
    <source>
        <strain evidence="2">Expedition CK06-06</strain>
    </source>
</reference>
<evidence type="ECO:0000259" key="1">
    <source>
        <dbReference type="PROSITE" id="PS51085"/>
    </source>
</evidence>
<dbReference type="Pfam" id="PF13510">
    <property type="entry name" value="Fer2_4"/>
    <property type="match status" value="1"/>
</dbReference>
<feature type="domain" description="2Fe-2S ferredoxin-type" evidence="1">
    <location>
        <begin position="1"/>
        <end position="80"/>
    </location>
</feature>
<name>X0TKT0_9ZZZZ</name>
<dbReference type="SUPFAM" id="SSF54292">
    <property type="entry name" value="2Fe-2S ferredoxin-like"/>
    <property type="match status" value="1"/>
</dbReference>
<dbReference type="GO" id="GO:0008137">
    <property type="term" value="F:NADH dehydrogenase (ubiquinone) activity"/>
    <property type="evidence" value="ECO:0007669"/>
    <property type="project" value="InterPro"/>
</dbReference>
<protein>
    <recommendedName>
        <fullName evidence="1">2Fe-2S ferredoxin-type domain-containing protein</fullName>
    </recommendedName>
</protein>
<dbReference type="InterPro" id="IPR001041">
    <property type="entry name" value="2Fe-2S_ferredoxin-type"/>
</dbReference>
<dbReference type="GO" id="GO:0051536">
    <property type="term" value="F:iron-sulfur cluster binding"/>
    <property type="evidence" value="ECO:0007669"/>
    <property type="project" value="InterPro"/>
</dbReference>
<dbReference type="PROSITE" id="PS51085">
    <property type="entry name" value="2FE2S_FER_2"/>
    <property type="match status" value="1"/>
</dbReference>
<dbReference type="Gene3D" id="3.10.20.740">
    <property type="match status" value="1"/>
</dbReference>
<evidence type="ECO:0000313" key="2">
    <source>
        <dbReference type="EMBL" id="GAF76690.1"/>
    </source>
</evidence>
<sequence length="133" mass="14862">MINLTIDGQEIQAEEGQTVLEVARENSIEIPTLCYYPLLEPYGACRLCTVEMQRGNKVSLETSCTYPVADGIVVDTRSPRVIEARRMLLGLLLSRCPNVPVIQDMAREYDVVEPPFPTDTPDEECILCGLCVR</sequence>
<accession>X0TKT0</accession>
<dbReference type="EMBL" id="BARS01006992">
    <property type="protein sequence ID" value="GAF76690.1"/>
    <property type="molecule type" value="Genomic_DNA"/>
</dbReference>
<dbReference type="InterPro" id="IPR000283">
    <property type="entry name" value="NADH_UbQ_OxRdtase_75kDa_su_CS"/>
</dbReference>
<proteinExistence type="predicted"/>